<protein>
    <submittedName>
        <fullName evidence="10">Carbohydrate ABC transporter permease</fullName>
    </submittedName>
</protein>
<evidence type="ECO:0000256" key="1">
    <source>
        <dbReference type="ARBA" id="ARBA00004651"/>
    </source>
</evidence>
<feature type="domain" description="ABC transmembrane type-1" evidence="9">
    <location>
        <begin position="87"/>
        <end position="299"/>
    </location>
</feature>
<dbReference type="InterPro" id="IPR035906">
    <property type="entry name" value="MetI-like_sf"/>
</dbReference>
<dbReference type="PANTHER" id="PTHR30193">
    <property type="entry name" value="ABC TRANSPORTER PERMEASE PROTEIN"/>
    <property type="match status" value="1"/>
</dbReference>
<keyword evidence="11" id="KW-1185">Reference proteome</keyword>
<dbReference type="EMBL" id="JBHRZH010000022">
    <property type="protein sequence ID" value="MFC3764011.1"/>
    <property type="molecule type" value="Genomic_DNA"/>
</dbReference>
<feature type="transmembrane region" description="Helical" evidence="7">
    <location>
        <begin position="283"/>
        <end position="303"/>
    </location>
</feature>
<comment type="subcellular location">
    <subcellularLocation>
        <location evidence="1 7">Cell membrane</location>
        <topology evidence="1 7">Multi-pass membrane protein</topology>
    </subcellularLocation>
</comment>
<keyword evidence="5 7" id="KW-1133">Transmembrane helix</keyword>
<dbReference type="Pfam" id="PF00528">
    <property type="entry name" value="BPD_transp_1"/>
    <property type="match status" value="1"/>
</dbReference>
<name>A0ABV7YFH6_9ACTN</name>
<dbReference type="Proteomes" id="UP001595699">
    <property type="component" value="Unassembled WGS sequence"/>
</dbReference>
<evidence type="ECO:0000256" key="7">
    <source>
        <dbReference type="RuleBase" id="RU363032"/>
    </source>
</evidence>
<sequence>MSTQTASRPGSRRADRSPTSERAFRVPTGLWFVLPFLVLYIAFLVVPVFLGLGISFFDQSLTGGAAEFIGWANYAELFSDAAVWSSLWNTAKFTLWSTPPLVVLALVMALLTSRKMPARWLFRLAYFMPTLIPVTVVSTVWTWMFRTESGFLNGMFEAIGLDPVDWLGEPRTAMISVIILTTWWTVGFNYLLYLAALQGIPPELYEASAIDGANAWQQFTRITLPLLGRTTSLIIVLQLIASLKVFDQIYLLTGGGPNFSTRPVLEYVYDVGFTNFRLGYSSAISYVFFLLILVFAIIQVRLFSKKDEAR</sequence>
<feature type="transmembrane region" description="Helical" evidence="7">
    <location>
        <begin position="93"/>
        <end position="112"/>
    </location>
</feature>
<evidence type="ECO:0000256" key="5">
    <source>
        <dbReference type="ARBA" id="ARBA00022989"/>
    </source>
</evidence>
<keyword evidence="4 7" id="KW-0812">Transmembrane</keyword>
<keyword evidence="6 7" id="KW-0472">Membrane</keyword>
<dbReference type="RefSeq" id="WP_205116170.1">
    <property type="nucleotide sequence ID" value="NZ_JAFBCM010000001.1"/>
</dbReference>
<evidence type="ECO:0000256" key="2">
    <source>
        <dbReference type="ARBA" id="ARBA00022448"/>
    </source>
</evidence>
<evidence type="ECO:0000313" key="11">
    <source>
        <dbReference type="Proteomes" id="UP001595699"/>
    </source>
</evidence>
<feature type="transmembrane region" description="Helical" evidence="7">
    <location>
        <begin position="124"/>
        <end position="145"/>
    </location>
</feature>
<evidence type="ECO:0000313" key="10">
    <source>
        <dbReference type="EMBL" id="MFC3764011.1"/>
    </source>
</evidence>
<evidence type="ECO:0000256" key="3">
    <source>
        <dbReference type="ARBA" id="ARBA00022475"/>
    </source>
</evidence>
<reference evidence="11" key="1">
    <citation type="journal article" date="2019" name="Int. J. Syst. Evol. Microbiol.">
        <title>The Global Catalogue of Microorganisms (GCM) 10K type strain sequencing project: providing services to taxonomists for standard genome sequencing and annotation.</title>
        <authorList>
            <consortium name="The Broad Institute Genomics Platform"/>
            <consortium name="The Broad Institute Genome Sequencing Center for Infectious Disease"/>
            <person name="Wu L."/>
            <person name="Ma J."/>
        </authorList>
    </citation>
    <scope>NUCLEOTIDE SEQUENCE [LARGE SCALE GENOMIC DNA]</scope>
    <source>
        <strain evidence="11">CGMCC 4.7241</strain>
    </source>
</reference>
<gene>
    <name evidence="10" type="ORF">ACFOUW_24470</name>
</gene>
<evidence type="ECO:0000256" key="8">
    <source>
        <dbReference type="SAM" id="MobiDB-lite"/>
    </source>
</evidence>
<keyword evidence="2 7" id="KW-0813">Transport</keyword>
<feature type="transmembrane region" description="Helical" evidence="7">
    <location>
        <begin position="173"/>
        <end position="195"/>
    </location>
</feature>
<evidence type="ECO:0000259" key="9">
    <source>
        <dbReference type="PROSITE" id="PS50928"/>
    </source>
</evidence>
<evidence type="ECO:0000256" key="4">
    <source>
        <dbReference type="ARBA" id="ARBA00022692"/>
    </source>
</evidence>
<keyword evidence="3" id="KW-1003">Cell membrane</keyword>
<evidence type="ECO:0000256" key="6">
    <source>
        <dbReference type="ARBA" id="ARBA00023136"/>
    </source>
</evidence>
<comment type="similarity">
    <text evidence="7">Belongs to the binding-protein-dependent transport system permease family.</text>
</comment>
<dbReference type="Gene3D" id="1.10.3720.10">
    <property type="entry name" value="MetI-like"/>
    <property type="match status" value="1"/>
</dbReference>
<feature type="region of interest" description="Disordered" evidence="8">
    <location>
        <begin position="1"/>
        <end position="20"/>
    </location>
</feature>
<dbReference type="SUPFAM" id="SSF161098">
    <property type="entry name" value="MetI-like"/>
    <property type="match status" value="1"/>
</dbReference>
<comment type="caution">
    <text evidence="10">The sequence shown here is derived from an EMBL/GenBank/DDBJ whole genome shotgun (WGS) entry which is preliminary data.</text>
</comment>
<feature type="transmembrane region" description="Helical" evidence="7">
    <location>
        <begin position="30"/>
        <end position="57"/>
    </location>
</feature>
<organism evidence="10 11">
    <name type="scientific">Tenggerimyces flavus</name>
    <dbReference type="NCBI Taxonomy" id="1708749"/>
    <lineage>
        <taxon>Bacteria</taxon>
        <taxon>Bacillati</taxon>
        <taxon>Actinomycetota</taxon>
        <taxon>Actinomycetes</taxon>
        <taxon>Propionibacteriales</taxon>
        <taxon>Nocardioidaceae</taxon>
        <taxon>Tenggerimyces</taxon>
    </lineage>
</organism>
<proteinExistence type="inferred from homology"/>
<dbReference type="PANTHER" id="PTHR30193:SF41">
    <property type="entry name" value="DIACETYLCHITOBIOSE UPTAKE SYSTEM PERMEASE PROTEIN NGCF"/>
    <property type="match status" value="1"/>
</dbReference>
<dbReference type="InterPro" id="IPR051393">
    <property type="entry name" value="ABC_transporter_permease"/>
</dbReference>
<dbReference type="PROSITE" id="PS50928">
    <property type="entry name" value="ABC_TM1"/>
    <property type="match status" value="1"/>
</dbReference>
<dbReference type="InterPro" id="IPR000515">
    <property type="entry name" value="MetI-like"/>
</dbReference>
<dbReference type="CDD" id="cd06261">
    <property type="entry name" value="TM_PBP2"/>
    <property type="match status" value="1"/>
</dbReference>
<accession>A0ABV7YFH6</accession>